<evidence type="ECO:0000313" key="1">
    <source>
        <dbReference type="EMBL" id="MRW96442.1"/>
    </source>
</evidence>
<sequence length="453" mass="50980">MNWELYKQRIVPLLLAFLLTTSMVPTPAGAVNKGQSEVCLTPSGHPKPDPEHLINASAERLGTGNVIKITYDLSDFSNAPFEVSLPQRASLVSNNGFTNNTESAYELSWNHKTRRPSITYSFNASGPPSGQSNIPENSDYGYSDSWSLAPLPGHLQPHVNPQIKNNGVVGKNVVFFGEANVYERTVGCQRIRLVVPDTADMSSSPDAVLDLLSSTARRLNIGHRYTVVTVFASPDEMTRSGFATGPDMVVEDDTPTLSNSQSMWIHEYIHTRQGMVVSPEMKWFIEASAKYYESRLLYEDEYISRAEYERHLINMAQAQRQGVVLANSSTWHNNSEYINGALVLAALDYRIRESSRGTQNLSDVFKIMNRYSDPSQNNAITLHIFGYCSERERTAVRPLVEQSRSRLKHYISEGGLFSEDIWEPDIHLHSRSDAICTYSLNPVFSRDLLYRRQ</sequence>
<protein>
    <submittedName>
        <fullName evidence="1">Uncharacterized protein</fullName>
    </submittedName>
</protein>
<name>A0A6A8G7C9_9EURY</name>
<dbReference type="InterPro" id="IPR027268">
    <property type="entry name" value="Peptidase_M4/M1_CTD_sf"/>
</dbReference>
<keyword evidence="2" id="KW-1185">Reference proteome</keyword>
<reference evidence="1 2" key="1">
    <citation type="submission" date="2019-11" db="EMBL/GenBank/DDBJ databases">
        <title>Whole genome sequence of Haloferax sp. MBLA0078.</title>
        <authorList>
            <person name="Seo M.-J."/>
            <person name="Cho E.-S."/>
        </authorList>
    </citation>
    <scope>NUCLEOTIDE SEQUENCE [LARGE SCALE GENOMIC DNA]</scope>
    <source>
        <strain evidence="1 2">MBLA0078</strain>
    </source>
</reference>
<organism evidence="1 2">
    <name type="scientific">Haloferax marinum</name>
    <dbReference type="NCBI Taxonomy" id="2666143"/>
    <lineage>
        <taxon>Archaea</taxon>
        <taxon>Methanobacteriati</taxon>
        <taxon>Methanobacteriota</taxon>
        <taxon>Stenosarchaea group</taxon>
        <taxon>Halobacteria</taxon>
        <taxon>Halobacteriales</taxon>
        <taxon>Haloferacaceae</taxon>
        <taxon>Haloferax</taxon>
    </lineage>
</organism>
<dbReference type="EMBL" id="WKJQ01000001">
    <property type="protein sequence ID" value="MRW96442.1"/>
    <property type="molecule type" value="Genomic_DNA"/>
</dbReference>
<dbReference type="AlphaFoldDB" id="A0A6A8G7C9"/>
<dbReference type="Gene3D" id="1.10.390.10">
    <property type="entry name" value="Neutral Protease Domain 2"/>
    <property type="match status" value="1"/>
</dbReference>
<accession>A0A6A8G7C9</accession>
<gene>
    <name evidence="1" type="ORF">GJR99_07640</name>
</gene>
<dbReference type="Proteomes" id="UP000443423">
    <property type="component" value="Unassembled WGS sequence"/>
</dbReference>
<proteinExistence type="predicted"/>
<dbReference type="OrthoDB" id="271491at2157"/>
<comment type="caution">
    <text evidence="1">The sequence shown here is derived from an EMBL/GenBank/DDBJ whole genome shotgun (WGS) entry which is preliminary data.</text>
</comment>
<evidence type="ECO:0000313" key="2">
    <source>
        <dbReference type="Proteomes" id="UP000443423"/>
    </source>
</evidence>
<dbReference type="RefSeq" id="WP_151110837.1">
    <property type="nucleotide sequence ID" value="NZ_WKJQ01000001.1"/>
</dbReference>